<dbReference type="Proteomes" id="UP001497700">
    <property type="component" value="Unassembled WGS sequence"/>
</dbReference>
<organism evidence="1 2">
    <name type="scientific">Hypoxylon rubiginosum</name>
    <dbReference type="NCBI Taxonomy" id="110542"/>
    <lineage>
        <taxon>Eukaryota</taxon>
        <taxon>Fungi</taxon>
        <taxon>Dikarya</taxon>
        <taxon>Ascomycota</taxon>
        <taxon>Pezizomycotina</taxon>
        <taxon>Sordariomycetes</taxon>
        <taxon>Xylariomycetidae</taxon>
        <taxon>Xylariales</taxon>
        <taxon>Hypoxylaceae</taxon>
        <taxon>Hypoxylon</taxon>
    </lineage>
</organism>
<evidence type="ECO:0000313" key="2">
    <source>
        <dbReference type="Proteomes" id="UP001497700"/>
    </source>
</evidence>
<proteinExistence type="predicted"/>
<protein>
    <submittedName>
        <fullName evidence="1">Uncharacterized protein</fullName>
    </submittedName>
</protein>
<reference evidence="1 2" key="1">
    <citation type="journal article" date="2022" name="New Phytol.">
        <title>Ecological generalism drives hyperdiversity of secondary metabolite gene clusters in xylarialean endophytes.</title>
        <authorList>
            <person name="Franco M.E.E."/>
            <person name="Wisecaver J.H."/>
            <person name="Arnold A.E."/>
            <person name="Ju Y.M."/>
            <person name="Slot J.C."/>
            <person name="Ahrendt S."/>
            <person name="Moore L.P."/>
            <person name="Eastman K.E."/>
            <person name="Scott K."/>
            <person name="Konkel Z."/>
            <person name="Mondo S.J."/>
            <person name="Kuo A."/>
            <person name="Hayes R.D."/>
            <person name="Haridas S."/>
            <person name="Andreopoulos B."/>
            <person name="Riley R."/>
            <person name="LaButti K."/>
            <person name="Pangilinan J."/>
            <person name="Lipzen A."/>
            <person name="Amirebrahimi M."/>
            <person name="Yan J."/>
            <person name="Adam C."/>
            <person name="Keymanesh K."/>
            <person name="Ng V."/>
            <person name="Louie K."/>
            <person name="Northen T."/>
            <person name="Drula E."/>
            <person name="Henrissat B."/>
            <person name="Hsieh H.M."/>
            <person name="Youens-Clark K."/>
            <person name="Lutzoni F."/>
            <person name="Miadlikowska J."/>
            <person name="Eastwood D.C."/>
            <person name="Hamelin R.C."/>
            <person name="Grigoriev I.V."/>
            <person name="U'Ren J.M."/>
        </authorList>
    </citation>
    <scope>NUCLEOTIDE SEQUENCE [LARGE SCALE GENOMIC DNA]</scope>
    <source>
        <strain evidence="1 2">CBS 119005</strain>
    </source>
</reference>
<gene>
    <name evidence="1" type="ORF">F4820DRAFT_420145</name>
</gene>
<evidence type="ECO:0000313" key="1">
    <source>
        <dbReference type="EMBL" id="KAI4865483.1"/>
    </source>
</evidence>
<comment type="caution">
    <text evidence="1">The sequence shown here is derived from an EMBL/GenBank/DDBJ whole genome shotgun (WGS) entry which is preliminary data.</text>
</comment>
<sequence length="421" mass="46879">MLRFLRSRPNSYSLGARIHGAHSPSARIFQVQRVKIRRKWFKPMNFIFAGCVYFVCYRVYTASVFNILSDWTDEQEKQMTSEELEEDLLEPILIPLPFTTRIVPSPPYKSTDPEWQAFVKLSKNKQLVRRVQGDLGELVRKTAKANPLLLKKCGGDMKLGRYWLDIQYPSRPPPVFVRKGLSIGDYGISIVEEPMDTTAALWVSRALYPSALTMSLWTFSATLMKQNAANLAKLLGYDQNSPPSPPLQQAIEKVQQQIKKQAAKSDSQESSSFSSANTQASDDSSASSTSIEKRPTESSPAPGSSTTSPNSSVIPIVPGAESGKPKSVTDIQGIKHAQGHTNGAWSAFKEKFGQTWRPMGGFPPRGAIYLSGLVEIYTPRALITIDCTAWWDPKTEKFDAKTASFRLRGLRMRYQAAVGSK</sequence>
<keyword evidence="2" id="KW-1185">Reference proteome</keyword>
<accession>A0ACB9Z2M4</accession>
<dbReference type="EMBL" id="MU393471">
    <property type="protein sequence ID" value="KAI4865483.1"/>
    <property type="molecule type" value="Genomic_DNA"/>
</dbReference>
<name>A0ACB9Z2M4_9PEZI</name>